<evidence type="ECO:0000313" key="2">
    <source>
        <dbReference type="Proteomes" id="UP001148018"/>
    </source>
</evidence>
<dbReference type="InterPro" id="IPR036757">
    <property type="entry name" value="TFR-like_dimer_dom_sf"/>
</dbReference>
<protein>
    <submittedName>
        <fullName evidence="1">Uncharacterized protein</fullName>
    </submittedName>
</protein>
<dbReference type="AlphaFoldDB" id="A0A9Q0IID0"/>
<name>A0A9Q0IID0_9TELE</name>
<dbReference type="Proteomes" id="UP001148018">
    <property type="component" value="Unassembled WGS sequence"/>
</dbReference>
<dbReference type="SUPFAM" id="SSF47672">
    <property type="entry name" value="Transferrin receptor-like dimerisation domain"/>
    <property type="match status" value="1"/>
</dbReference>
<reference evidence="1" key="1">
    <citation type="submission" date="2022-07" db="EMBL/GenBank/DDBJ databases">
        <title>Chromosome-level genome of Muraenolepis orangiensis.</title>
        <authorList>
            <person name="Kim J."/>
        </authorList>
    </citation>
    <scope>NUCLEOTIDE SEQUENCE</scope>
    <source>
        <strain evidence="1">KU_S4_2022</strain>
        <tissue evidence="1">Muscle</tissue>
    </source>
</reference>
<sequence>MTAEAIFRLVSDPVLPFYPLDIALDVQNKMKGSTQVLPLASVLKAASSLAALCSSHPAEFLQSETMRPANDPKEREPSHVRMLNDVLRDLEKSFVVPLAPPGVYRNLLYSLPGSPLQFSTLRFPQGVGDARAAEAVGGPGVPSPRGAHDNQSLSLILAAVRSAERLVCFGLGLFDDNNAGDGE</sequence>
<dbReference type="OrthoDB" id="5841748at2759"/>
<proteinExistence type="predicted"/>
<dbReference type="EMBL" id="JANIIK010000048">
    <property type="protein sequence ID" value="KAJ3599140.1"/>
    <property type="molecule type" value="Genomic_DNA"/>
</dbReference>
<accession>A0A9Q0IID0</accession>
<evidence type="ECO:0000313" key="1">
    <source>
        <dbReference type="EMBL" id="KAJ3599140.1"/>
    </source>
</evidence>
<gene>
    <name evidence="1" type="ORF">NHX12_033103</name>
</gene>
<keyword evidence="2" id="KW-1185">Reference proteome</keyword>
<organism evidence="1 2">
    <name type="scientific">Muraenolepis orangiensis</name>
    <name type="common">Patagonian moray cod</name>
    <dbReference type="NCBI Taxonomy" id="630683"/>
    <lineage>
        <taxon>Eukaryota</taxon>
        <taxon>Metazoa</taxon>
        <taxon>Chordata</taxon>
        <taxon>Craniata</taxon>
        <taxon>Vertebrata</taxon>
        <taxon>Euteleostomi</taxon>
        <taxon>Actinopterygii</taxon>
        <taxon>Neopterygii</taxon>
        <taxon>Teleostei</taxon>
        <taxon>Neoteleostei</taxon>
        <taxon>Acanthomorphata</taxon>
        <taxon>Zeiogadaria</taxon>
        <taxon>Gadariae</taxon>
        <taxon>Gadiformes</taxon>
        <taxon>Muraenolepidoidei</taxon>
        <taxon>Muraenolepididae</taxon>
        <taxon>Muraenolepis</taxon>
    </lineage>
</organism>
<comment type="caution">
    <text evidence="1">The sequence shown here is derived from an EMBL/GenBank/DDBJ whole genome shotgun (WGS) entry which is preliminary data.</text>
</comment>